<organism evidence="1 2">
    <name type="scientific">Dreissena polymorpha</name>
    <name type="common">Zebra mussel</name>
    <name type="synonym">Mytilus polymorpha</name>
    <dbReference type="NCBI Taxonomy" id="45954"/>
    <lineage>
        <taxon>Eukaryota</taxon>
        <taxon>Metazoa</taxon>
        <taxon>Spiralia</taxon>
        <taxon>Lophotrochozoa</taxon>
        <taxon>Mollusca</taxon>
        <taxon>Bivalvia</taxon>
        <taxon>Autobranchia</taxon>
        <taxon>Heteroconchia</taxon>
        <taxon>Euheterodonta</taxon>
        <taxon>Imparidentia</taxon>
        <taxon>Neoheterodontei</taxon>
        <taxon>Myida</taxon>
        <taxon>Dreissenoidea</taxon>
        <taxon>Dreissenidae</taxon>
        <taxon>Dreissena</taxon>
    </lineage>
</organism>
<protein>
    <submittedName>
        <fullName evidence="1">Uncharacterized protein</fullName>
    </submittedName>
</protein>
<keyword evidence="2" id="KW-1185">Reference proteome</keyword>
<dbReference type="AlphaFoldDB" id="A0A9D4I727"/>
<dbReference type="Proteomes" id="UP000828390">
    <property type="component" value="Unassembled WGS sequence"/>
</dbReference>
<reference evidence="1" key="1">
    <citation type="journal article" date="2019" name="bioRxiv">
        <title>The Genome of the Zebra Mussel, Dreissena polymorpha: A Resource for Invasive Species Research.</title>
        <authorList>
            <person name="McCartney M.A."/>
            <person name="Auch B."/>
            <person name="Kono T."/>
            <person name="Mallez S."/>
            <person name="Zhang Y."/>
            <person name="Obille A."/>
            <person name="Becker A."/>
            <person name="Abrahante J.E."/>
            <person name="Garbe J."/>
            <person name="Badalamenti J.P."/>
            <person name="Herman A."/>
            <person name="Mangelson H."/>
            <person name="Liachko I."/>
            <person name="Sullivan S."/>
            <person name="Sone E.D."/>
            <person name="Koren S."/>
            <person name="Silverstein K.A.T."/>
            <person name="Beckman K.B."/>
            <person name="Gohl D.M."/>
        </authorList>
    </citation>
    <scope>NUCLEOTIDE SEQUENCE</scope>
    <source>
        <strain evidence="1">Duluth1</strain>
        <tissue evidence="1">Whole animal</tissue>
    </source>
</reference>
<dbReference type="EMBL" id="JAIWYP010000010">
    <property type="protein sequence ID" value="KAH3749022.1"/>
    <property type="molecule type" value="Genomic_DNA"/>
</dbReference>
<name>A0A9D4I727_DREPO</name>
<accession>A0A9D4I727</accession>
<reference evidence="1" key="2">
    <citation type="submission" date="2020-11" db="EMBL/GenBank/DDBJ databases">
        <authorList>
            <person name="McCartney M.A."/>
            <person name="Auch B."/>
            <person name="Kono T."/>
            <person name="Mallez S."/>
            <person name="Becker A."/>
            <person name="Gohl D.M."/>
            <person name="Silverstein K.A.T."/>
            <person name="Koren S."/>
            <person name="Bechman K.B."/>
            <person name="Herman A."/>
            <person name="Abrahante J.E."/>
            <person name="Garbe J."/>
        </authorList>
    </citation>
    <scope>NUCLEOTIDE SEQUENCE</scope>
    <source>
        <strain evidence="1">Duluth1</strain>
        <tissue evidence="1">Whole animal</tissue>
    </source>
</reference>
<evidence type="ECO:0000313" key="1">
    <source>
        <dbReference type="EMBL" id="KAH3749022.1"/>
    </source>
</evidence>
<sequence length="56" mass="6339">MVIAAMARLFGLWTSGYLNFPTKHRPYKSLVIFIYCLGLDTSKGMALCARRCLMAH</sequence>
<evidence type="ECO:0000313" key="2">
    <source>
        <dbReference type="Proteomes" id="UP000828390"/>
    </source>
</evidence>
<comment type="caution">
    <text evidence="1">The sequence shown here is derived from an EMBL/GenBank/DDBJ whole genome shotgun (WGS) entry which is preliminary data.</text>
</comment>
<proteinExistence type="predicted"/>
<gene>
    <name evidence="1" type="ORF">DPMN_183511</name>
</gene>